<keyword evidence="5" id="KW-0158">Chromosome</keyword>
<organism evidence="9 10">
    <name type="scientific">Serilophus lunatus</name>
    <name type="common">silver-breasted broadbill</name>
    <dbReference type="NCBI Taxonomy" id="239386"/>
    <lineage>
        <taxon>Eukaryota</taxon>
        <taxon>Metazoa</taxon>
        <taxon>Chordata</taxon>
        <taxon>Craniata</taxon>
        <taxon>Vertebrata</taxon>
        <taxon>Euteleostomi</taxon>
        <taxon>Archelosauria</taxon>
        <taxon>Archosauria</taxon>
        <taxon>Dinosauria</taxon>
        <taxon>Saurischia</taxon>
        <taxon>Theropoda</taxon>
        <taxon>Coelurosauria</taxon>
        <taxon>Aves</taxon>
        <taxon>Neognathae</taxon>
        <taxon>Neoaves</taxon>
        <taxon>Telluraves</taxon>
        <taxon>Australaves</taxon>
        <taxon>Passeriformes</taxon>
        <taxon>Eurylaimidae</taxon>
        <taxon>Serilophus</taxon>
    </lineage>
</organism>
<keyword evidence="10" id="KW-1185">Reference proteome</keyword>
<evidence type="ECO:0000256" key="8">
    <source>
        <dbReference type="SAM" id="Coils"/>
    </source>
</evidence>
<reference evidence="9 10" key="1">
    <citation type="submission" date="2019-09" db="EMBL/GenBank/DDBJ databases">
        <title>Bird 10,000 Genomes (B10K) Project - Family phase.</title>
        <authorList>
            <person name="Zhang G."/>
        </authorList>
    </citation>
    <scope>NUCLEOTIDE SEQUENCE [LARGE SCALE GENOMIC DNA]</scope>
    <source>
        <strain evidence="9">B10K-DU-002-03</strain>
        <tissue evidence="9">Muscle</tissue>
    </source>
</reference>
<evidence type="ECO:0000256" key="5">
    <source>
        <dbReference type="ARBA" id="ARBA00022454"/>
    </source>
</evidence>
<evidence type="ECO:0000256" key="3">
    <source>
        <dbReference type="ARBA" id="ARBA00007321"/>
    </source>
</evidence>
<dbReference type="PANTHER" id="PTHR14582">
    <property type="entry name" value="INNER KINETOCHORE SUBUNIT MAL2"/>
    <property type="match status" value="1"/>
</dbReference>
<dbReference type="OrthoDB" id="10050372at2759"/>
<name>A0A7L1CKR8_9PASS</name>
<dbReference type="Proteomes" id="UP000553648">
    <property type="component" value="Unassembled WGS sequence"/>
</dbReference>
<comment type="caution">
    <text evidence="9">The sequence shown here is derived from an EMBL/GenBank/DDBJ whole genome shotgun (WGS) entry which is preliminary data.</text>
</comment>
<evidence type="ECO:0000313" key="9">
    <source>
        <dbReference type="EMBL" id="NXM65535.1"/>
    </source>
</evidence>
<dbReference type="PANTHER" id="PTHR14582:SF1">
    <property type="entry name" value="CENTROMERE PROTEIN O"/>
    <property type="match status" value="1"/>
</dbReference>
<feature type="non-terminal residue" evidence="9">
    <location>
        <position position="1"/>
    </location>
</feature>
<dbReference type="CDD" id="cd23835">
    <property type="entry name" value="DRWD-N_CENP-O"/>
    <property type="match status" value="1"/>
</dbReference>
<keyword evidence="8" id="KW-0175">Coiled coil</keyword>
<gene>
    <name evidence="9" type="primary">Cenpo</name>
    <name evidence="9" type="ORF">SERLUN_R04392</name>
</gene>
<dbReference type="EMBL" id="VXBA01000191">
    <property type="protein sequence ID" value="NXM65535.1"/>
    <property type="molecule type" value="Genomic_DNA"/>
</dbReference>
<feature type="coiled-coil region" evidence="8">
    <location>
        <begin position="6"/>
        <end position="57"/>
    </location>
</feature>
<feature type="non-terminal residue" evidence="9">
    <location>
        <position position="281"/>
    </location>
</feature>
<evidence type="ECO:0000256" key="6">
    <source>
        <dbReference type="ARBA" id="ARBA00023242"/>
    </source>
</evidence>
<dbReference type="Pfam" id="PF09496">
    <property type="entry name" value="CENP-O"/>
    <property type="match status" value="1"/>
</dbReference>
<sequence>GVLAQLEFLEARDRREAAEREQKEQREERTALLHSRIRELRRHRDQLRDQLENWEKGGFGKEGTGADPALPKPGNVLEWRIRRIQSLLRVFQLAGLSGKRGRRGLCLTLGTAYEGSQLESFHLELLPGPEPRIHRHSIPPFIPLERLSRRFLHSDLREFLAQLSQHLNAFVGRRFQAEQLQGCEILDPGAGMEHFSDWIVGTPQQNSLYNLLIFQYNIPGNSWSFPFRARLLYWDPCRSLPTEVVVSCSPDAPVAQAETATDHSELFRRLALHKAFHSLIS</sequence>
<evidence type="ECO:0000256" key="7">
    <source>
        <dbReference type="ARBA" id="ARBA00023328"/>
    </source>
</evidence>
<dbReference type="GO" id="GO:0031511">
    <property type="term" value="C:Mis6-Sim4 complex"/>
    <property type="evidence" value="ECO:0007669"/>
    <property type="project" value="TreeGrafter"/>
</dbReference>
<keyword evidence="6" id="KW-0539">Nucleus</keyword>
<dbReference type="CDD" id="cd23836">
    <property type="entry name" value="DRWD-C_CENP-O"/>
    <property type="match status" value="1"/>
</dbReference>
<dbReference type="AlphaFoldDB" id="A0A7L1CKR8"/>
<dbReference type="InterPro" id="IPR018464">
    <property type="entry name" value="CENP-O"/>
</dbReference>
<evidence type="ECO:0000256" key="4">
    <source>
        <dbReference type="ARBA" id="ARBA00016395"/>
    </source>
</evidence>
<comment type="subcellular location">
    <subcellularLocation>
        <location evidence="2">Chromosome</location>
        <location evidence="2">Centromere</location>
    </subcellularLocation>
    <subcellularLocation>
        <location evidence="1">Nucleus</location>
    </subcellularLocation>
</comment>
<dbReference type="GO" id="GO:0005634">
    <property type="term" value="C:nucleus"/>
    <property type="evidence" value="ECO:0007669"/>
    <property type="project" value="UniProtKB-SubCell"/>
</dbReference>
<proteinExistence type="inferred from homology"/>
<evidence type="ECO:0000313" key="10">
    <source>
        <dbReference type="Proteomes" id="UP000553648"/>
    </source>
</evidence>
<evidence type="ECO:0000256" key="2">
    <source>
        <dbReference type="ARBA" id="ARBA00004584"/>
    </source>
</evidence>
<accession>A0A7L1CKR8</accession>
<keyword evidence="7" id="KW-0137">Centromere</keyword>
<protein>
    <recommendedName>
        <fullName evidence="4">Centromere protein O</fullName>
    </recommendedName>
</protein>
<evidence type="ECO:0000256" key="1">
    <source>
        <dbReference type="ARBA" id="ARBA00004123"/>
    </source>
</evidence>
<comment type="similarity">
    <text evidence="3">Belongs to the CENP-O/MCM21 family.</text>
</comment>